<dbReference type="InterPro" id="IPR027417">
    <property type="entry name" value="P-loop_NTPase"/>
</dbReference>
<reference evidence="3" key="1">
    <citation type="submission" date="2017-09" db="EMBL/GenBank/DDBJ databases">
        <title>Depth-based differentiation of microbial function through sediment-hosted aquifers and enrichment of novel symbionts in the deep terrestrial subsurface.</title>
        <authorList>
            <person name="Probst A.J."/>
            <person name="Ladd B."/>
            <person name="Jarett J.K."/>
            <person name="Geller-Mcgrath D.E."/>
            <person name="Sieber C.M.K."/>
            <person name="Emerson J.B."/>
            <person name="Anantharaman K."/>
            <person name="Thomas B.C."/>
            <person name="Malmstrom R."/>
            <person name="Stieglmeier M."/>
            <person name="Klingl A."/>
            <person name="Woyke T."/>
            <person name="Ryan C.M."/>
            <person name="Banfield J.F."/>
        </authorList>
    </citation>
    <scope>NUCLEOTIDE SEQUENCE [LARGE SCALE GENOMIC DNA]</scope>
</reference>
<name>A0A2H0W512_9BACT</name>
<dbReference type="EMBL" id="PEZY01000005">
    <property type="protein sequence ID" value="PIS06367.1"/>
    <property type="molecule type" value="Genomic_DNA"/>
</dbReference>
<dbReference type="Pfam" id="PF13521">
    <property type="entry name" value="AAA_28"/>
    <property type="match status" value="1"/>
</dbReference>
<gene>
    <name evidence="2" type="ORF">COT80_02260</name>
</gene>
<dbReference type="SUPFAM" id="SSF52540">
    <property type="entry name" value="P-loop containing nucleoside triphosphate hydrolases"/>
    <property type="match status" value="1"/>
</dbReference>
<feature type="domain" description="NadR/Ttd14 AAA" evidence="1">
    <location>
        <begin position="2"/>
        <end position="158"/>
    </location>
</feature>
<comment type="caution">
    <text evidence="2">The sequence shown here is derived from an EMBL/GenBank/DDBJ whole genome shotgun (WGS) entry which is preliminary data.</text>
</comment>
<evidence type="ECO:0000313" key="3">
    <source>
        <dbReference type="Proteomes" id="UP000229056"/>
    </source>
</evidence>
<evidence type="ECO:0000259" key="1">
    <source>
        <dbReference type="Pfam" id="PF13521"/>
    </source>
</evidence>
<dbReference type="AlphaFoldDB" id="A0A2H0W512"/>
<dbReference type="Proteomes" id="UP000229056">
    <property type="component" value="Unassembled WGS sequence"/>
</dbReference>
<protein>
    <recommendedName>
        <fullName evidence="1">NadR/Ttd14 AAA domain-containing protein</fullName>
    </recommendedName>
</protein>
<sequence>MRITIIGAHGVGKTTLSKKLSEQLNLPVIHDVVVEAFQKGFEINETTPFETQFWLFAKQLEVEKNTINFVADKCLIDYSVYADVLFDDDRVKSLLSEMIKKNIRYDYVFYLPIEFTIEDDGIRSTNIEFQKKVDERYLELIRDWSIDHTILTGSVEDRLSQAMAKIANSNS</sequence>
<dbReference type="Gene3D" id="3.40.50.300">
    <property type="entry name" value="P-loop containing nucleotide triphosphate hydrolases"/>
    <property type="match status" value="1"/>
</dbReference>
<accession>A0A2H0W512</accession>
<dbReference type="InterPro" id="IPR038727">
    <property type="entry name" value="NadR/Ttd14_AAA_dom"/>
</dbReference>
<organism evidence="2 3">
    <name type="scientific">Candidatus Buchananbacteria bacterium CG10_big_fil_rev_8_21_14_0_10_33_19</name>
    <dbReference type="NCBI Taxonomy" id="1974525"/>
    <lineage>
        <taxon>Bacteria</taxon>
        <taxon>Candidatus Buchananiibacteriota</taxon>
    </lineage>
</organism>
<proteinExistence type="predicted"/>
<evidence type="ECO:0000313" key="2">
    <source>
        <dbReference type="EMBL" id="PIS06367.1"/>
    </source>
</evidence>